<dbReference type="EMBL" id="VUJU01003733">
    <property type="protein sequence ID" value="KAF0756883.1"/>
    <property type="molecule type" value="Genomic_DNA"/>
</dbReference>
<dbReference type="OrthoDB" id="6571533at2759"/>
<evidence type="ECO:0000313" key="3">
    <source>
        <dbReference type="EMBL" id="KAF0756883.1"/>
    </source>
</evidence>
<gene>
    <name evidence="3" type="ORF">FWK35_00016474</name>
</gene>
<name>A0A6G0YJ19_APHCR</name>
<keyword evidence="1" id="KW-0862">Zinc</keyword>
<dbReference type="GO" id="GO:0008270">
    <property type="term" value="F:zinc ion binding"/>
    <property type="evidence" value="ECO:0007669"/>
    <property type="project" value="UniProtKB-KW"/>
</dbReference>
<proteinExistence type="predicted"/>
<dbReference type="PROSITE" id="PS50157">
    <property type="entry name" value="ZINC_FINGER_C2H2_2"/>
    <property type="match status" value="2"/>
</dbReference>
<keyword evidence="4" id="KW-1185">Reference proteome</keyword>
<dbReference type="InterPro" id="IPR013087">
    <property type="entry name" value="Znf_C2H2_type"/>
</dbReference>
<feature type="domain" description="C2H2-type" evidence="2">
    <location>
        <begin position="76"/>
        <end position="100"/>
    </location>
</feature>
<evidence type="ECO:0000259" key="2">
    <source>
        <dbReference type="PROSITE" id="PS50157"/>
    </source>
</evidence>
<protein>
    <submittedName>
        <fullName evidence="3">Zinc finger protein 2-like</fullName>
    </submittedName>
</protein>
<evidence type="ECO:0000313" key="4">
    <source>
        <dbReference type="Proteomes" id="UP000478052"/>
    </source>
</evidence>
<dbReference type="PROSITE" id="PS00028">
    <property type="entry name" value="ZINC_FINGER_C2H2_1"/>
    <property type="match status" value="1"/>
</dbReference>
<dbReference type="AlphaFoldDB" id="A0A6G0YJ19"/>
<keyword evidence="1" id="KW-0479">Metal-binding</keyword>
<sequence>MGKNIYVPQLSKNLEELKIRIKDVINAVTSDMISNLSNSDTKQLRFFCPNNCGKSYKIKRSVGRHLKFKCGVEPTFECWICHKRFALKESMKKHVVQKHN</sequence>
<dbReference type="Proteomes" id="UP000478052">
    <property type="component" value="Unassembled WGS sequence"/>
</dbReference>
<dbReference type="InterPro" id="IPR036236">
    <property type="entry name" value="Znf_C2H2_sf"/>
</dbReference>
<feature type="domain" description="C2H2-type" evidence="2">
    <location>
        <begin position="46"/>
        <end position="74"/>
    </location>
</feature>
<reference evidence="3 4" key="1">
    <citation type="submission" date="2019-08" db="EMBL/GenBank/DDBJ databases">
        <title>Whole genome of Aphis craccivora.</title>
        <authorList>
            <person name="Voronova N.V."/>
            <person name="Shulinski R.S."/>
            <person name="Bandarenka Y.V."/>
            <person name="Zhorov D.G."/>
            <person name="Warner D."/>
        </authorList>
    </citation>
    <scope>NUCLEOTIDE SEQUENCE [LARGE SCALE GENOMIC DNA]</scope>
    <source>
        <strain evidence="3">180601</strain>
        <tissue evidence="3">Whole Body</tissue>
    </source>
</reference>
<evidence type="ECO:0000256" key="1">
    <source>
        <dbReference type="PROSITE-ProRule" id="PRU00042"/>
    </source>
</evidence>
<accession>A0A6G0YJ19</accession>
<dbReference type="Gene3D" id="3.30.160.60">
    <property type="entry name" value="Classic Zinc Finger"/>
    <property type="match status" value="1"/>
</dbReference>
<keyword evidence="1" id="KW-0863">Zinc-finger</keyword>
<comment type="caution">
    <text evidence="3">The sequence shown here is derived from an EMBL/GenBank/DDBJ whole genome shotgun (WGS) entry which is preliminary data.</text>
</comment>
<organism evidence="3 4">
    <name type="scientific">Aphis craccivora</name>
    <name type="common">Cowpea aphid</name>
    <dbReference type="NCBI Taxonomy" id="307492"/>
    <lineage>
        <taxon>Eukaryota</taxon>
        <taxon>Metazoa</taxon>
        <taxon>Ecdysozoa</taxon>
        <taxon>Arthropoda</taxon>
        <taxon>Hexapoda</taxon>
        <taxon>Insecta</taxon>
        <taxon>Pterygota</taxon>
        <taxon>Neoptera</taxon>
        <taxon>Paraneoptera</taxon>
        <taxon>Hemiptera</taxon>
        <taxon>Sternorrhyncha</taxon>
        <taxon>Aphidomorpha</taxon>
        <taxon>Aphidoidea</taxon>
        <taxon>Aphididae</taxon>
        <taxon>Aphidini</taxon>
        <taxon>Aphis</taxon>
        <taxon>Aphis</taxon>
    </lineage>
</organism>
<dbReference type="SUPFAM" id="SSF57667">
    <property type="entry name" value="beta-beta-alpha zinc fingers"/>
    <property type="match status" value="1"/>
</dbReference>